<proteinExistence type="predicted"/>
<dbReference type="AlphaFoldDB" id="A0A9X8UK25"/>
<dbReference type="Pfam" id="PF10941">
    <property type="entry name" value="DUF2620"/>
    <property type="match status" value="1"/>
</dbReference>
<sequence length="120" mass="12559">MKIAIGGMKKNEMEAAIKKASDGKIETVITTDIGAVPMLKKGEVDYYIGGCESGGGAAISILIGMIGYSKCCTVAKNGHVAKKEEVEKFISDGKIAFGLAVDSIDGTIPVLVEALLEHQK</sequence>
<dbReference type="EMBL" id="SLUK01000005">
    <property type="protein sequence ID" value="TCL43386.1"/>
    <property type="molecule type" value="Genomic_DNA"/>
</dbReference>
<dbReference type="Proteomes" id="UP000294682">
    <property type="component" value="Unassembled WGS sequence"/>
</dbReference>
<name>A0A9X8UK25_9FIRM</name>
<organism evidence="1 2">
    <name type="scientific">Harryflintia acetispora</name>
    <dbReference type="NCBI Taxonomy" id="1849041"/>
    <lineage>
        <taxon>Bacteria</taxon>
        <taxon>Bacillati</taxon>
        <taxon>Bacillota</taxon>
        <taxon>Clostridia</taxon>
        <taxon>Eubacteriales</taxon>
        <taxon>Oscillospiraceae</taxon>
        <taxon>Harryflintia</taxon>
    </lineage>
</organism>
<dbReference type="InterPro" id="IPR021238">
    <property type="entry name" value="DUF2620"/>
</dbReference>
<evidence type="ECO:0000313" key="1">
    <source>
        <dbReference type="EMBL" id="TCL43386.1"/>
    </source>
</evidence>
<protein>
    <submittedName>
        <fullName evidence="1">Uncharacterized protein DUF2620</fullName>
    </submittedName>
</protein>
<evidence type="ECO:0000313" key="2">
    <source>
        <dbReference type="Proteomes" id="UP000294682"/>
    </source>
</evidence>
<reference evidence="1 2" key="1">
    <citation type="submission" date="2019-03" db="EMBL/GenBank/DDBJ databases">
        <title>Genomic Encyclopedia of Type Strains, Phase IV (KMG-IV): sequencing the most valuable type-strain genomes for metagenomic binning, comparative biology and taxonomic classification.</title>
        <authorList>
            <person name="Goeker M."/>
        </authorList>
    </citation>
    <scope>NUCLEOTIDE SEQUENCE [LARGE SCALE GENOMIC DNA]</scope>
    <source>
        <strain evidence="1 2">DSM 100433</strain>
    </source>
</reference>
<keyword evidence="2" id="KW-1185">Reference proteome</keyword>
<gene>
    <name evidence="1" type="ORF">EDD78_10514</name>
</gene>
<accession>A0A9X8UK25</accession>
<dbReference type="RefSeq" id="WP_079699597.1">
    <property type="nucleotide sequence ID" value="NZ_JADNAH010000073.1"/>
</dbReference>
<dbReference type="OrthoDB" id="5191605at2"/>
<comment type="caution">
    <text evidence="1">The sequence shown here is derived from an EMBL/GenBank/DDBJ whole genome shotgun (WGS) entry which is preliminary data.</text>
</comment>